<reference evidence="1" key="1">
    <citation type="submission" date="2021-03" db="EMBL/GenBank/DDBJ databases">
        <authorList>
            <consortium name="DOE Joint Genome Institute"/>
            <person name="Ahrendt S."/>
            <person name="Looney B.P."/>
            <person name="Miyauchi S."/>
            <person name="Morin E."/>
            <person name="Drula E."/>
            <person name="Courty P.E."/>
            <person name="Chicoki N."/>
            <person name="Fauchery L."/>
            <person name="Kohler A."/>
            <person name="Kuo A."/>
            <person name="Labutti K."/>
            <person name="Pangilinan J."/>
            <person name="Lipzen A."/>
            <person name="Riley R."/>
            <person name="Andreopoulos W."/>
            <person name="He G."/>
            <person name="Johnson J."/>
            <person name="Barry K.W."/>
            <person name="Grigoriev I.V."/>
            <person name="Nagy L."/>
            <person name="Hibbett D."/>
            <person name="Henrissat B."/>
            <person name="Matheny P.B."/>
            <person name="Labbe J."/>
            <person name="Martin F."/>
        </authorList>
    </citation>
    <scope>NUCLEOTIDE SEQUENCE</scope>
    <source>
        <strain evidence="1">HHB10654</strain>
    </source>
</reference>
<evidence type="ECO:0000313" key="2">
    <source>
        <dbReference type="Proteomes" id="UP000814140"/>
    </source>
</evidence>
<comment type="caution">
    <text evidence="1">The sequence shown here is derived from an EMBL/GenBank/DDBJ whole genome shotgun (WGS) entry which is preliminary data.</text>
</comment>
<dbReference type="Proteomes" id="UP000814140">
    <property type="component" value="Unassembled WGS sequence"/>
</dbReference>
<accession>A0ACB8TK65</accession>
<proteinExistence type="predicted"/>
<keyword evidence="2" id="KW-1185">Reference proteome</keyword>
<sequence>MNVPPNVLKPTLHMQNDGTRALPELRALEEQGISTCLWGEDALIHYHVPTCVFRCLLLLVQDDKMEESKACLMSTGNWTHTPLHPFLALMFQIPVEDMFNAFSDFRMLARAVPPKDPAKDFMFVLIPANAFANFTIDPRSMVPDSPVPIPTFAALIDSLLDTVASTGKIAFSSPCDPKAAKIATAVFERVSIWYNYLLSYNKDYVPYIPSVVQERNISVATYLAAPKHVVSTRHWRNLCELRGVIPVRNTSQHRDARRGRSNAKNTQLDATH</sequence>
<evidence type="ECO:0000313" key="1">
    <source>
        <dbReference type="EMBL" id="KAI0068854.1"/>
    </source>
</evidence>
<organism evidence="1 2">
    <name type="scientific">Artomyces pyxidatus</name>
    <dbReference type="NCBI Taxonomy" id="48021"/>
    <lineage>
        <taxon>Eukaryota</taxon>
        <taxon>Fungi</taxon>
        <taxon>Dikarya</taxon>
        <taxon>Basidiomycota</taxon>
        <taxon>Agaricomycotina</taxon>
        <taxon>Agaricomycetes</taxon>
        <taxon>Russulales</taxon>
        <taxon>Auriscalpiaceae</taxon>
        <taxon>Artomyces</taxon>
    </lineage>
</organism>
<reference evidence="1" key="2">
    <citation type="journal article" date="2022" name="New Phytol.">
        <title>Evolutionary transition to the ectomycorrhizal habit in the genomes of a hyperdiverse lineage of mushroom-forming fungi.</title>
        <authorList>
            <person name="Looney B."/>
            <person name="Miyauchi S."/>
            <person name="Morin E."/>
            <person name="Drula E."/>
            <person name="Courty P.E."/>
            <person name="Kohler A."/>
            <person name="Kuo A."/>
            <person name="LaButti K."/>
            <person name="Pangilinan J."/>
            <person name="Lipzen A."/>
            <person name="Riley R."/>
            <person name="Andreopoulos W."/>
            <person name="He G."/>
            <person name="Johnson J."/>
            <person name="Nolan M."/>
            <person name="Tritt A."/>
            <person name="Barry K.W."/>
            <person name="Grigoriev I.V."/>
            <person name="Nagy L.G."/>
            <person name="Hibbett D."/>
            <person name="Henrissat B."/>
            <person name="Matheny P.B."/>
            <person name="Labbe J."/>
            <person name="Martin F.M."/>
        </authorList>
    </citation>
    <scope>NUCLEOTIDE SEQUENCE</scope>
    <source>
        <strain evidence="1">HHB10654</strain>
    </source>
</reference>
<protein>
    <submittedName>
        <fullName evidence="1">Uncharacterized protein</fullName>
    </submittedName>
</protein>
<name>A0ACB8TK65_9AGAM</name>
<dbReference type="EMBL" id="MU277187">
    <property type="protein sequence ID" value="KAI0068854.1"/>
    <property type="molecule type" value="Genomic_DNA"/>
</dbReference>
<gene>
    <name evidence="1" type="ORF">BV25DRAFT_1910593</name>
</gene>